<comment type="subcellular location">
    <subcellularLocation>
        <location evidence="1">Mitochondrion matrix</location>
    </subcellularLocation>
</comment>
<dbReference type="Gene3D" id="3.90.20.20">
    <property type="match status" value="1"/>
</dbReference>
<gene>
    <name evidence="7" type="primary">ATE1</name>
    <name evidence="7" type="ORF">OHK93_003187</name>
</gene>
<dbReference type="PANTHER" id="PTHR21367:SF1">
    <property type="entry name" value="ARGINYL-TRNA--PROTEIN TRANSFERASE 1"/>
    <property type="match status" value="1"/>
</dbReference>
<dbReference type="EMBL" id="JAPUFD010000016">
    <property type="protein sequence ID" value="MDI1491976.1"/>
    <property type="molecule type" value="Genomic_DNA"/>
</dbReference>
<dbReference type="GO" id="GO:0005759">
    <property type="term" value="C:mitochondrial matrix"/>
    <property type="evidence" value="ECO:0007669"/>
    <property type="project" value="UniProtKB-SubCell"/>
</dbReference>
<dbReference type="Pfam" id="PF04377">
    <property type="entry name" value="ATE_C"/>
    <property type="match status" value="2"/>
</dbReference>
<keyword evidence="7" id="KW-0012">Acyltransferase</keyword>
<dbReference type="GO" id="GO:0006457">
    <property type="term" value="P:protein folding"/>
    <property type="evidence" value="ECO:0007669"/>
    <property type="project" value="InterPro"/>
</dbReference>
<dbReference type="InterPro" id="IPR000740">
    <property type="entry name" value="GrpE"/>
</dbReference>
<comment type="similarity">
    <text evidence="2">Belongs to the GrpE family.</text>
</comment>
<evidence type="ECO:0000313" key="8">
    <source>
        <dbReference type="Proteomes" id="UP001161017"/>
    </source>
</evidence>
<dbReference type="GO" id="GO:0051087">
    <property type="term" value="F:protein-folding chaperone binding"/>
    <property type="evidence" value="ECO:0007669"/>
    <property type="project" value="InterPro"/>
</dbReference>
<evidence type="ECO:0000256" key="1">
    <source>
        <dbReference type="ARBA" id="ARBA00004305"/>
    </source>
</evidence>
<dbReference type="InterPro" id="IPR007472">
    <property type="entry name" value="N-end_Aminoacyl_Trfase_C"/>
</dbReference>
<dbReference type="InterPro" id="IPR030700">
    <property type="entry name" value="N-end_Aminoacyl_Trfase"/>
</dbReference>
<dbReference type="SUPFAM" id="SSF51064">
    <property type="entry name" value="Head domain of nucleotide exchange factor GrpE"/>
    <property type="match status" value="1"/>
</dbReference>
<dbReference type="CDD" id="cd00446">
    <property type="entry name" value="GrpE"/>
    <property type="match status" value="1"/>
</dbReference>
<dbReference type="PANTHER" id="PTHR21367">
    <property type="entry name" value="ARGININE-TRNA-PROTEIN TRANSFERASE 1"/>
    <property type="match status" value="1"/>
</dbReference>
<feature type="domain" description="N-end rule aminoacyl transferase C-terminal" evidence="6">
    <location>
        <begin position="55"/>
        <end position="141"/>
    </location>
</feature>
<feature type="domain" description="N-end rule aminoacyl transferase C-terminal" evidence="6">
    <location>
        <begin position="152"/>
        <end position="206"/>
    </location>
</feature>
<feature type="region of interest" description="Disordered" evidence="5">
    <location>
        <begin position="366"/>
        <end position="403"/>
    </location>
</feature>
<protein>
    <recommendedName>
        <fullName evidence="3">GrpE protein homolog, mitochondrial</fullName>
    </recommendedName>
</protein>
<keyword evidence="8" id="KW-1185">Reference proteome</keyword>
<evidence type="ECO:0000256" key="2">
    <source>
        <dbReference type="ARBA" id="ARBA00009054"/>
    </source>
</evidence>
<feature type="compositionally biased region" description="Polar residues" evidence="5">
    <location>
        <begin position="366"/>
        <end position="376"/>
    </location>
</feature>
<evidence type="ECO:0000313" key="7">
    <source>
        <dbReference type="EMBL" id="MDI1491976.1"/>
    </source>
</evidence>
<name>A0AA43QSS7_9LECA</name>
<dbReference type="GO" id="GO:0004057">
    <property type="term" value="F:arginyl-tRNA--protein transferase activity"/>
    <property type="evidence" value="ECO:0007669"/>
    <property type="project" value="InterPro"/>
</dbReference>
<dbReference type="GO" id="GO:0000774">
    <property type="term" value="F:adenyl-nucleotide exchange factor activity"/>
    <property type="evidence" value="ECO:0007669"/>
    <property type="project" value="InterPro"/>
</dbReference>
<evidence type="ECO:0000256" key="5">
    <source>
        <dbReference type="SAM" id="MobiDB-lite"/>
    </source>
</evidence>
<proteinExistence type="inferred from homology"/>
<dbReference type="PRINTS" id="PR00773">
    <property type="entry name" value="GRPEPROTEIN"/>
</dbReference>
<dbReference type="InterPro" id="IPR009012">
    <property type="entry name" value="GrpE_head"/>
</dbReference>
<dbReference type="GO" id="GO:0042803">
    <property type="term" value="F:protein homodimerization activity"/>
    <property type="evidence" value="ECO:0007669"/>
    <property type="project" value="InterPro"/>
</dbReference>
<reference evidence="7" key="1">
    <citation type="journal article" date="2023" name="Genome Biol. Evol.">
        <title>First Whole Genome Sequence and Flow Cytometry Genome Size Data for the Lichen-Forming Fungus Ramalina farinacea (Ascomycota).</title>
        <authorList>
            <person name="Llewellyn T."/>
            <person name="Mian S."/>
            <person name="Hill R."/>
            <person name="Leitch I.J."/>
            <person name="Gaya E."/>
        </authorList>
    </citation>
    <scope>NUCLEOTIDE SEQUENCE</scope>
    <source>
        <strain evidence="7">LIQ254RAFAR</strain>
    </source>
</reference>
<dbReference type="Proteomes" id="UP001161017">
    <property type="component" value="Unassembled WGS sequence"/>
</dbReference>
<dbReference type="Pfam" id="PF01025">
    <property type="entry name" value="GrpE"/>
    <property type="match status" value="1"/>
</dbReference>
<dbReference type="SUPFAM" id="SSF58014">
    <property type="entry name" value="Coiled-coil domain of nucleotide exchange factor GrpE"/>
    <property type="match status" value="1"/>
</dbReference>
<organism evidence="7 8">
    <name type="scientific">Ramalina farinacea</name>
    <dbReference type="NCBI Taxonomy" id="258253"/>
    <lineage>
        <taxon>Eukaryota</taxon>
        <taxon>Fungi</taxon>
        <taxon>Dikarya</taxon>
        <taxon>Ascomycota</taxon>
        <taxon>Pezizomycotina</taxon>
        <taxon>Lecanoromycetes</taxon>
        <taxon>OSLEUM clade</taxon>
        <taxon>Lecanoromycetidae</taxon>
        <taxon>Lecanorales</taxon>
        <taxon>Lecanorineae</taxon>
        <taxon>Ramalinaceae</taxon>
        <taxon>Ramalina</taxon>
    </lineage>
</organism>
<comment type="caution">
    <text evidence="7">The sequence shown here is derived from an EMBL/GenBank/DDBJ whole genome shotgun (WGS) entry which is preliminary data.</text>
</comment>
<dbReference type="AlphaFoldDB" id="A0AA43QSS7"/>
<evidence type="ECO:0000256" key="3">
    <source>
        <dbReference type="ARBA" id="ARBA00014521"/>
    </source>
</evidence>
<evidence type="ECO:0000256" key="4">
    <source>
        <dbReference type="ARBA" id="ARBA00023186"/>
    </source>
</evidence>
<accession>A0AA43QSS7</accession>
<dbReference type="Gene3D" id="2.30.22.10">
    <property type="entry name" value="Head domain of nucleotide exchange factor GrpE"/>
    <property type="match status" value="1"/>
</dbReference>
<dbReference type="HAMAP" id="MF_01151">
    <property type="entry name" value="GrpE"/>
    <property type="match status" value="1"/>
</dbReference>
<evidence type="ECO:0000259" key="6">
    <source>
        <dbReference type="Pfam" id="PF04377"/>
    </source>
</evidence>
<dbReference type="InterPro" id="IPR013805">
    <property type="entry name" value="GrpE_CC"/>
</dbReference>
<dbReference type="FunFam" id="2.30.22.10:FF:000002">
    <property type="entry name" value="GrpE protein homolog"/>
    <property type="match status" value="1"/>
</dbReference>
<keyword evidence="7" id="KW-0808">Transferase</keyword>
<sequence length="562" mass="63977">MREKKDLASKYELRQKIHEAEYAQVKKPIDTRSKEPIQPAHRFEVNIELNSFTPEKYALFENYQRVVHKEYPSDISQPGFKRFLCTGLGQKTEVHNGRERRIGSYHQCYRLDGRLIAMGVLDLLPHCVSSVYLMYDIDVSEIFCTLSDEARYHEDFHEWDFGKLSAMREIALAIEENYQYYYMGFYIHSCIKMRYKADFRPSYLLDPISHEWHPLDQEMKQRLSARRFVSMEIERALELPASSEQLEETLNIPSIASRLDREIEIGNVKYDKALEYVKQQDPRTSSINSSSTVFEAGMPGVMPLSELGEKVDLGSWKLAVKDRVYEVQSLTLNSQRHSNVALSRGHFPPIRISPVSYSILGPRSYSTATETSTGSIDSDPPPTGKTSPGNANEDPATKELEAKSREIIDLKDKYLRSVADFRNLQDRTKRDIDTARSFAITRFASDLIESVDNLDRALGTVDASSLPSSPDSASGSEKALNNLYQGLKMTDSILMQTLKKHGLERFDPSVEGEKFDPNLHDAQFMTKMEDKVDGTVFSTIQKGYILNGRVVRAAKVGVVKNS</sequence>
<keyword evidence="4" id="KW-0143">Chaperone</keyword>